<reference evidence="1" key="1">
    <citation type="submission" date="2021-06" db="EMBL/GenBank/DDBJ databases">
        <title>Parelaphostrongylus tenuis whole genome reference sequence.</title>
        <authorList>
            <person name="Garwood T.J."/>
            <person name="Larsen P.A."/>
            <person name="Fountain-Jones N.M."/>
            <person name="Garbe J.R."/>
            <person name="Macchietto M.G."/>
            <person name="Kania S.A."/>
            <person name="Gerhold R.W."/>
            <person name="Richards J.E."/>
            <person name="Wolf T.M."/>
        </authorList>
    </citation>
    <scope>NUCLEOTIDE SEQUENCE</scope>
    <source>
        <strain evidence="1">MNPRO001-30</strain>
        <tissue evidence="1">Meninges</tissue>
    </source>
</reference>
<dbReference type="EMBL" id="JAHQIW010000442">
    <property type="protein sequence ID" value="KAJ1348152.1"/>
    <property type="molecule type" value="Genomic_DNA"/>
</dbReference>
<gene>
    <name evidence="1" type="ORF">KIN20_003386</name>
</gene>
<dbReference type="AlphaFoldDB" id="A0AAD5LWP0"/>
<protein>
    <submittedName>
        <fullName evidence="1">Uncharacterized protein</fullName>
    </submittedName>
</protein>
<feature type="non-terminal residue" evidence="1">
    <location>
        <position position="56"/>
    </location>
</feature>
<name>A0AAD5LWP0_PARTN</name>
<keyword evidence="2" id="KW-1185">Reference proteome</keyword>
<evidence type="ECO:0000313" key="2">
    <source>
        <dbReference type="Proteomes" id="UP001196413"/>
    </source>
</evidence>
<accession>A0AAD5LWP0</accession>
<dbReference type="Proteomes" id="UP001196413">
    <property type="component" value="Unassembled WGS sequence"/>
</dbReference>
<proteinExistence type="predicted"/>
<comment type="caution">
    <text evidence="1">The sequence shown here is derived from an EMBL/GenBank/DDBJ whole genome shotgun (WGS) entry which is preliminary data.</text>
</comment>
<organism evidence="1 2">
    <name type="scientific">Parelaphostrongylus tenuis</name>
    <name type="common">Meningeal worm</name>
    <dbReference type="NCBI Taxonomy" id="148309"/>
    <lineage>
        <taxon>Eukaryota</taxon>
        <taxon>Metazoa</taxon>
        <taxon>Ecdysozoa</taxon>
        <taxon>Nematoda</taxon>
        <taxon>Chromadorea</taxon>
        <taxon>Rhabditida</taxon>
        <taxon>Rhabditina</taxon>
        <taxon>Rhabditomorpha</taxon>
        <taxon>Strongyloidea</taxon>
        <taxon>Metastrongylidae</taxon>
        <taxon>Parelaphostrongylus</taxon>
    </lineage>
</organism>
<evidence type="ECO:0000313" key="1">
    <source>
        <dbReference type="EMBL" id="KAJ1348152.1"/>
    </source>
</evidence>
<sequence>NSALLFDEDVRCSRKRKGQVYETNLLLRTQILSASQDKSLLKGYIKTLSERNADLS</sequence>